<evidence type="ECO:0000313" key="4">
    <source>
        <dbReference type="EMBL" id="KAJ3595353.1"/>
    </source>
</evidence>
<comment type="caution">
    <text evidence="4">The sequence shown here is derived from an EMBL/GenBank/DDBJ whole genome shotgun (WGS) entry which is preliminary data.</text>
</comment>
<dbReference type="OrthoDB" id="6281275at2759"/>
<evidence type="ECO:0000256" key="3">
    <source>
        <dbReference type="SAM" id="MobiDB-lite"/>
    </source>
</evidence>
<proteinExistence type="predicted"/>
<reference evidence="4" key="1">
    <citation type="submission" date="2022-07" db="EMBL/GenBank/DDBJ databases">
        <title>Chromosome-level genome of Muraenolepis orangiensis.</title>
        <authorList>
            <person name="Kim J."/>
        </authorList>
    </citation>
    <scope>NUCLEOTIDE SEQUENCE</scope>
    <source>
        <strain evidence="4">KU_S4_2022</strain>
        <tissue evidence="4">Muscle</tissue>
    </source>
</reference>
<dbReference type="PANTHER" id="PTHR23175">
    <property type="entry name" value="PDZ DOMAIN-CONTAINING PROTEIN"/>
    <property type="match status" value="1"/>
</dbReference>
<keyword evidence="2" id="KW-0963">Cytoplasm</keyword>
<feature type="compositionally biased region" description="Basic and acidic residues" evidence="3">
    <location>
        <begin position="355"/>
        <end position="367"/>
    </location>
</feature>
<keyword evidence="5" id="KW-1185">Reference proteome</keyword>
<dbReference type="GO" id="GO:0005737">
    <property type="term" value="C:cytoplasm"/>
    <property type="evidence" value="ECO:0007669"/>
    <property type="project" value="UniProtKB-SubCell"/>
</dbReference>
<organism evidence="4 5">
    <name type="scientific">Muraenolepis orangiensis</name>
    <name type="common">Patagonian moray cod</name>
    <dbReference type="NCBI Taxonomy" id="630683"/>
    <lineage>
        <taxon>Eukaryota</taxon>
        <taxon>Metazoa</taxon>
        <taxon>Chordata</taxon>
        <taxon>Craniata</taxon>
        <taxon>Vertebrata</taxon>
        <taxon>Euteleostomi</taxon>
        <taxon>Actinopterygii</taxon>
        <taxon>Neopterygii</taxon>
        <taxon>Teleostei</taxon>
        <taxon>Neoteleostei</taxon>
        <taxon>Acanthomorphata</taxon>
        <taxon>Zeiogadaria</taxon>
        <taxon>Gadariae</taxon>
        <taxon>Gadiformes</taxon>
        <taxon>Muraenolepidoidei</taxon>
        <taxon>Muraenolepididae</taxon>
        <taxon>Muraenolepis</taxon>
    </lineage>
</organism>
<name>A0A9Q0DXI1_9TELE</name>
<gene>
    <name evidence="4" type="ORF">NHX12_004657</name>
</gene>
<dbReference type="PANTHER" id="PTHR23175:SF16">
    <property type="entry name" value="RHO GTPASE-ACTIVATING PROTEIN 21"/>
    <property type="match status" value="1"/>
</dbReference>
<feature type="compositionally biased region" description="Low complexity" evidence="3">
    <location>
        <begin position="267"/>
        <end position="281"/>
    </location>
</feature>
<dbReference type="EMBL" id="JANIIK010000111">
    <property type="protein sequence ID" value="KAJ3595353.1"/>
    <property type="molecule type" value="Genomic_DNA"/>
</dbReference>
<feature type="region of interest" description="Disordered" evidence="3">
    <location>
        <begin position="1"/>
        <end position="43"/>
    </location>
</feature>
<feature type="region of interest" description="Disordered" evidence="3">
    <location>
        <begin position="164"/>
        <end position="244"/>
    </location>
</feature>
<feature type="region of interest" description="Disordered" evidence="3">
    <location>
        <begin position="345"/>
        <end position="429"/>
    </location>
</feature>
<dbReference type="AlphaFoldDB" id="A0A9Q0DXI1"/>
<feature type="region of interest" description="Disordered" evidence="3">
    <location>
        <begin position="267"/>
        <end position="295"/>
    </location>
</feature>
<evidence type="ECO:0000313" key="5">
    <source>
        <dbReference type="Proteomes" id="UP001148018"/>
    </source>
</evidence>
<protein>
    <submittedName>
        <fullName evidence="4">Uncharacterized protein</fullName>
    </submittedName>
</protein>
<feature type="compositionally biased region" description="Pro residues" evidence="3">
    <location>
        <begin position="195"/>
        <end position="205"/>
    </location>
</feature>
<accession>A0A9Q0DXI1</accession>
<evidence type="ECO:0000256" key="1">
    <source>
        <dbReference type="ARBA" id="ARBA00004496"/>
    </source>
</evidence>
<dbReference type="Proteomes" id="UP001148018">
    <property type="component" value="Unassembled WGS sequence"/>
</dbReference>
<sequence>MAQVANIPPPLGQACRGSGPPSDVGYRKEITVPPSPPPPLSYPKSQMAVCIRSDGPRTIVVPPDPVHMGRMGPSHRMDYVDPAFHRARPRSVSQYPTPHKADVYPGPGMVPYGHMPPHFPNNHQNIDWRTYQTYREYIDNKGIHSHASRTIQERLDSLRAGSHNSFSTAQHIPPGGWVPQGARRRSTSHDRSYHGPPPHFQPPPRSISQDRMCDAERGPHPRNWPPRSVSQDGLALKARSRSTDYVDPAELVRPVDRRSGYVRVDQVPRPSRQSFPRQPSVYRPSAAYSGGNIRGPPNPALYAKGPEVLQTRSSPMLSDRPSHLGKSAIGEHSLADQRAAVKANYAGHPPQQGRPRADALRGAESGREAMASGYRPASYSAPHPRPQRPGILKTGPPRHQSHVNGRSPAEGGVVMREKPPSGKTPSPLRHPSYILAVSDDVDPAADVAACWLPNDARREIHMRRLDEQRQASCSSNLDESLDSIPFIGKGCHGNNNGMP</sequence>
<comment type="subcellular location">
    <subcellularLocation>
        <location evidence="1">Cytoplasm</location>
    </subcellularLocation>
</comment>
<evidence type="ECO:0000256" key="2">
    <source>
        <dbReference type="ARBA" id="ARBA00022490"/>
    </source>
</evidence>